<evidence type="ECO:0000256" key="4">
    <source>
        <dbReference type="ARBA" id="ARBA00023136"/>
    </source>
</evidence>
<proteinExistence type="predicted"/>
<dbReference type="PANTHER" id="PTHR48021:SF7">
    <property type="entry name" value="RH09188P"/>
    <property type="match status" value="1"/>
</dbReference>
<dbReference type="GeneID" id="108624163"/>
<feature type="transmembrane region" description="Helical" evidence="6">
    <location>
        <begin position="325"/>
        <end position="347"/>
    </location>
</feature>
<accession>A0AAJ7S0K5</accession>
<dbReference type="RefSeq" id="XP_026668732.1">
    <property type="nucleotide sequence ID" value="XM_026812931.1"/>
</dbReference>
<feature type="transmembrane region" description="Helical" evidence="6">
    <location>
        <begin position="231"/>
        <end position="258"/>
    </location>
</feature>
<evidence type="ECO:0000256" key="6">
    <source>
        <dbReference type="SAM" id="Phobius"/>
    </source>
</evidence>
<sequence length="528" mass="57192">MAANGIDKAWKIKKGEECHYSILGSNANYANVITPRRESVCENVDNNNTDGKSNSLENKQESGHYSSNSKGVFAQCLVSGSVLLLAAGGGMPIGYSAILLPQLAKENGTMHVDSDLGSWIASVHSLATPIGSLTSGPLLDAIGRRGSLQFSGVPLFLGWFFMGFARNIPCLLVGRIILGFGVGLMAVPSQVLLGEMSDPRLRGTMTAGVLAFYCFGILLVYGLGASFNWDIVAFCSAALPLAALISLILIPESPAWLIKKKRSEKARKALLWLRGGNEKQVESEMLIMEAREKADQARTAINLSFCERITSAITTLGDPSVFKPLMIINIFNVFQLMSGTYIVVFYAVDIVHDTCGDSINTYLAAVITAAIRLLFSSVSSVLLLKMGRRSVGLLSALGTSITSLTLAVYMMINDESSMDIYVVGMFLLLYVAISTMGLMMLPGLMMAELLPLRARGIGGGSNFFLFNFFIFVSTKLFPTVKDAIGIIGVFSIFGTSAFLEAIFIYLVLPETKNCTLQEIEDYFQVRTF</sequence>
<dbReference type="Proteomes" id="UP000694925">
    <property type="component" value="Unplaced"/>
</dbReference>
<evidence type="ECO:0000256" key="3">
    <source>
        <dbReference type="ARBA" id="ARBA00022989"/>
    </source>
</evidence>
<feature type="compositionally biased region" description="Polar residues" evidence="5">
    <location>
        <begin position="44"/>
        <end position="63"/>
    </location>
</feature>
<evidence type="ECO:0000313" key="8">
    <source>
        <dbReference type="Proteomes" id="UP000694925"/>
    </source>
</evidence>
<dbReference type="Pfam" id="PF00083">
    <property type="entry name" value="Sugar_tr"/>
    <property type="match status" value="1"/>
</dbReference>
<evidence type="ECO:0000256" key="1">
    <source>
        <dbReference type="ARBA" id="ARBA00004141"/>
    </source>
</evidence>
<dbReference type="SUPFAM" id="SSF103473">
    <property type="entry name" value="MFS general substrate transporter"/>
    <property type="match status" value="1"/>
</dbReference>
<feature type="transmembrane region" description="Helical" evidence="6">
    <location>
        <begin position="391"/>
        <end position="412"/>
    </location>
</feature>
<feature type="transmembrane region" description="Helical" evidence="6">
    <location>
        <begin position="171"/>
        <end position="193"/>
    </location>
</feature>
<dbReference type="GO" id="GO:0016020">
    <property type="term" value="C:membrane"/>
    <property type="evidence" value="ECO:0007669"/>
    <property type="project" value="UniProtKB-SubCell"/>
</dbReference>
<dbReference type="AlphaFoldDB" id="A0AAJ7S0K5"/>
<keyword evidence="3 6" id="KW-1133">Transmembrane helix</keyword>
<reference evidence="9" key="1">
    <citation type="submission" date="2025-08" db="UniProtKB">
        <authorList>
            <consortium name="RefSeq"/>
        </authorList>
    </citation>
    <scope>IDENTIFICATION</scope>
    <source>
        <tissue evidence="9">Whole body</tissue>
    </source>
</reference>
<dbReference type="InterPro" id="IPR036259">
    <property type="entry name" value="MFS_trans_sf"/>
</dbReference>
<feature type="transmembrane region" description="Helical" evidence="6">
    <location>
        <begin position="418"/>
        <end position="444"/>
    </location>
</feature>
<evidence type="ECO:0000256" key="2">
    <source>
        <dbReference type="ARBA" id="ARBA00022692"/>
    </source>
</evidence>
<name>A0AAJ7S0K5_9HYME</name>
<dbReference type="GO" id="GO:0022857">
    <property type="term" value="F:transmembrane transporter activity"/>
    <property type="evidence" value="ECO:0007669"/>
    <property type="project" value="InterPro"/>
</dbReference>
<dbReference type="PROSITE" id="PS00217">
    <property type="entry name" value="SUGAR_TRANSPORT_2"/>
    <property type="match status" value="1"/>
</dbReference>
<dbReference type="InterPro" id="IPR050549">
    <property type="entry name" value="MFS_Trehalose_Transporter"/>
</dbReference>
<protein>
    <submittedName>
        <fullName evidence="9">Facilitated trehalose transporter Tret1-2 homolog isoform X1</fullName>
    </submittedName>
</protein>
<keyword evidence="2 6" id="KW-0812">Transmembrane</keyword>
<feature type="transmembrane region" description="Helical" evidence="6">
    <location>
        <begin position="146"/>
        <end position="165"/>
    </location>
</feature>
<dbReference type="PANTHER" id="PTHR48021">
    <property type="match status" value="1"/>
</dbReference>
<gene>
    <name evidence="9" type="primary">LOC108624163</name>
</gene>
<keyword evidence="8" id="KW-1185">Reference proteome</keyword>
<feature type="transmembrane region" description="Helical" evidence="6">
    <location>
        <begin position="72"/>
        <end position="98"/>
    </location>
</feature>
<organism evidence="8 9">
    <name type="scientific">Ceratina calcarata</name>
    <dbReference type="NCBI Taxonomy" id="156304"/>
    <lineage>
        <taxon>Eukaryota</taxon>
        <taxon>Metazoa</taxon>
        <taxon>Ecdysozoa</taxon>
        <taxon>Arthropoda</taxon>
        <taxon>Hexapoda</taxon>
        <taxon>Insecta</taxon>
        <taxon>Pterygota</taxon>
        <taxon>Neoptera</taxon>
        <taxon>Endopterygota</taxon>
        <taxon>Hymenoptera</taxon>
        <taxon>Apocrita</taxon>
        <taxon>Aculeata</taxon>
        <taxon>Apoidea</taxon>
        <taxon>Anthophila</taxon>
        <taxon>Apidae</taxon>
        <taxon>Ceratina</taxon>
        <taxon>Zadontomerus</taxon>
    </lineage>
</organism>
<comment type="subcellular location">
    <subcellularLocation>
        <location evidence="1">Membrane</location>
        <topology evidence="1">Multi-pass membrane protein</topology>
    </subcellularLocation>
</comment>
<feature type="transmembrane region" description="Helical" evidence="6">
    <location>
        <begin position="359"/>
        <end position="384"/>
    </location>
</feature>
<dbReference type="PROSITE" id="PS00216">
    <property type="entry name" value="SUGAR_TRANSPORT_1"/>
    <property type="match status" value="1"/>
</dbReference>
<feature type="domain" description="Major facilitator superfamily (MFS) profile" evidence="7">
    <location>
        <begin position="78"/>
        <end position="512"/>
    </location>
</feature>
<evidence type="ECO:0000256" key="5">
    <source>
        <dbReference type="SAM" id="MobiDB-lite"/>
    </source>
</evidence>
<feature type="transmembrane region" description="Helical" evidence="6">
    <location>
        <begin position="205"/>
        <end position="225"/>
    </location>
</feature>
<feature type="region of interest" description="Disordered" evidence="5">
    <location>
        <begin position="42"/>
        <end position="63"/>
    </location>
</feature>
<dbReference type="PROSITE" id="PS50850">
    <property type="entry name" value="MFS"/>
    <property type="match status" value="1"/>
</dbReference>
<feature type="transmembrane region" description="Helical" evidence="6">
    <location>
        <begin position="118"/>
        <end position="139"/>
    </location>
</feature>
<dbReference type="InterPro" id="IPR005829">
    <property type="entry name" value="Sugar_transporter_CS"/>
</dbReference>
<feature type="transmembrane region" description="Helical" evidence="6">
    <location>
        <begin position="456"/>
        <end position="477"/>
    </location>
</feature>
<evidence type="ECO:0000313" key="9">
    <source>
        <dbReference type="RefSeq" id="XP_026668732.1"/>
    </source>
</evidence>
<dbReference type="InterPro" id="IPR005828">
    <property type="entry name" value="MFS_sugar_transport-like"/>
</dbReference>
<feature type="transmembrane region" description="Helical" evidence="6">
    <location>
        <begin position="483"/>
        <end position="508"/>
    </location>
</feature>
<keyword evidence="4 6" id="KW-0472">Membrane</keyword>
<dbReference type="Gene3D" id="1.20.1250.20">
    <property type="entry name" value="MFS general substrate transporter like domains"/>
    <property type="match status" value="1"/>
</dbReference>
<dbReference type="InterPro" id="IPR020846">
    <property type="entry name" value="MFS_dom"/>
</dbReference>
<evidence type="ECO:0000259" key="7">
    <source>
        <dbReference type="PROSITE" id="PS50850"/>
    </source>
</evidence>
<dbReference type="FunFam" id="1.20.1250.20:FF:000249">
    <property type="entry name" value="facilitated trehalose transporter Tret1"/>
    <property type="match status" value="1"/>
</dbReference>